<accession>A0ACC3MVE2</accession>
<gene>
    <name evidence="1" type="primary">JID1_2</name>
    <name evidence="1" type="ORF">LTR37_013781</name>
</gene>
<organism evidence="1 2">
    <name type="scientific">Vermiconidia calcicola</name>
    <dbReference type="NCBI Taxonomy" id="1690605"/>
    <lineage>
        <taxon>Eukaryota</taxon>
        <taxon>Fungi</taxon>
        <taxon>Dikarya</taxon>
        <taxon>Ascomycota</taxon>
        <taxon>Pezizomycotina</taxon>
        <taxon>Dothideomycetes</taxon>
        <taxon>Dothideomycetidae</taxon>
        <taxon>Mycosphaerellales</taxon>
        <taxon>Extremaceae</taxon>
        <taxon>Vermiconidia</taxon>
    </lineage>
</organism>
<comment type="caution">
    <text evidence="1">The sequence shown here is derived from an EMBL/GenBank/DDBJ whole genome shotgun (WGS) entry which is preliminary data.</text>
</comment>
<dbReference type="EMBL" id="JAUTXU010000138">
    <property type="protein sequence ID" value="KAK3704498.1"/>
    <property type="molecule type" value="Genomic_DNA"/>
</dbReference>
<sequence>MIIRKPNILFAAYSTFNSFPTTIAGSSTSLKKRKRESTRPCTYCRYQKKGHATIVGDSGDHHGRQENEHHPWPKAPNGSPCPTPYQIFEMKANAAYSKARFYKLVKVYHPDRKAGANERMSPALRNERYRLIVAANNILSDPTKRSAYDRFGAGWDGKAELGSRDTWYQPSPHHRPGPFSQNWDNPRDPIWQNATWEDWERFYRKRAQAEGMAAGVNQPNRTGLYLSNSYFLLVVMVCALIGSTANYSRAQNEGHYFVEQRDIIHDKASKELRRVKQEASSNRSREDQIQWFLRNREANMGLPGSDPETLREEKIDRMLPEREVCRSEEVVETD</sequence>
<evidence type="ECO:0000313" key="2">
    <source>
        <dbReference type="Proteomes" id="UP001281147"/>
    </source>
</evidence>
<evidence type="ECO:0000313" key="1">
    <source>
        <dbReference type="EMBL" id="KAK3704498.1"/>
    </source>
</evidence>
<dbReference type="Proteomes" id="UP001281147">
    <property type="component" value="Unassembled WGS sequence"/>
</dbReference>
<name>A0ACC3MVE2_9PEZI</name>
<proteinExistence type="predicted"/>
<reference evidence="1" key="1">
    <citation type="submission" date="2023-07" db="EMBL/GenBank/DDBJ databases">
        <title>Black Yeasts Isolated from many extreme environments.</title>
        <authorList>
            <person name="Coleine C."/>
            <person name="Stajich J.E."/>
            <person name="Selbmann L."/>
        </authorList>
    </citation>
    <scope>NUCLEOTIDE SEQUENCE</scope>
    <source>
        <strain evidence="1">CCFEE 5714</strain>
    </source>
</reference>
<keyword evidence="2" id="KW-1185">Reference proteome</keyword>
<protein>
    <submittedName>
        <fullName evidence="1">J domain-containing protein 1</fullName>
    </submittedName>
</protein>